<dbReference type="RefSeq" id="WP_209371609.1">
    <property type="nucleotide sequence ID" value="NZ_JAGIZA010000003.1"/>
</dbReference>
<keyword evidence="2" id="KW-1185">Reference proteome</keyword>
<evidence type="ECO:0000313" key="2">
    <source>
        <dbReference type="Proteomes" id="UP000677537"/>
    </source>
</evidence>
<dbReference type="AlphaFoldDB" id="A0A940MRM9"/>
<dbReference type="EMBL" id="JAGIZA010000003">
    <property type="protein sequence ID" value="MBP0492214.1"/>
    <property type="molecule type" value="Genomic_DNA"/>
</dbReference>
<comment type="caution">
    <text evidence="1">The sequence shown here is derived from an EMBL/GenBank/DDBJ whole genome shotgun (WGS) entry which is preliminary data.</text>
</comment>
<protein>
    <submittedName>
        <fullName evidence="1">Uncharacterized protein</fullName>
    </submittedName>
</protein>
<dbReference type="Proteomes" id="UP000677537">
    <property type="component" value="Unassembled WGS sequence"/>
</dbReference>
<evidence type="ECO:0000313" key="1">
    <source>
        <dbReference type="EMBL" id="MBP0492214.1"/>
    </source>
</evidence>
<name>A0A940MRM9_9PROT</name>
<proteinExistence type="predicted"/>
<reference evidence="1" key="1">
    <citation type="submission" date="2021-03" db="EMBL/GenBank/DDBJ databases">
        <authorList>
            <person name="So Y."/>
        </authorList>
    </citation>
    <scope>NUCLEOTIDE SEQUENCE</scope>
    <source>
        <strain evidence="1">SG15</strain>
    </source>
</reference>
<organism evidence="1 2">
    <name type="scientific">Roseomonas indoligenes</name>
    <dbReference type="NCBI Taxonomy" id="2820811"/>
    <lineage>
        <taxon>Bacteria</taxon>
        <taxon>Pseudomonadati</taxon>
        <taxon>Pseudomonadota</taxon>
        <taxon>Alphaproteobacteria</taxon>
        <taxon>Acetobacterales</taxon>
        <taxon>Roseomonadaceae</taxon>
        <taxon>Roseomonas</taxon>
    </lineage>
</organism>
<gene>
    <name evidence="1" type="ORF">J5Y10_05410</name>
</gene>
<sequence>MTDANGGAADLFEALRAAQKALAMIVSPDAIKQTTTMSAFAAATAAEVQARAALTRAKGTAP</sequence>
<accession>A0A940MRM9</accession>